<feature type="compositionally biased region" description="Basic and acidic residues" evidence="1">
    <location>
        <begin position="25"/>
        <end position="43"/>
    </location>
</feature>
<proteinExistence type="predicted"/>
<evidence type="ECO:0000313" key="2">
    <source>
        <dbReference type="EMBL" id="AGV16443.1"/>
    </source>
</evidence>
<evidence type="ECO:0000256" key="1">
    <source>
        <dbReference type="SAM" id="MobiDB-lite"/>
    </source>
</evidence>
<evidence type="ECO:0000313" key="3">
    <source>
        <dbReference type="Proteomes" id="UP000016714"/>
    </source>
</evidence>
<name>A0A2I3C463_VIBAX</name>
<feature type="compositionally biased region" description="Pro residues" evidence="1">
    <location>
        <begin position="12"/>
        <end position="21"/>
    </location>
</feature>
<sequence length="43" mass="4857">MTDDNKNDKKPSPPPPPPRPPGVRYVKDGYNHGKDKTEKKNRG</sequence>
<feature type="region of interest" description="Disordered" evidence="1">
    <location>
        <begin position="1"/>
        <end position="43"/>
    </location>
</feature>
<dbReference type="AlphaFoldDB" id="A0A2I3C463"/>
<feature type="compositionally biased region" description="Basic and acidic residues" evidence="1">
    <location>
        <begin position="1"/>
        <end position="11"/>
    </location>
</feature>
<dbReference type="KEGG" id="vag:N646_0610"/>
<accession>A0A2I3C463</accession>
<organism evidence="2 3">
    <name type="scientific">Vibrio alginolyticus (strain ATCC 17749 / DSM 2171 / NBRC 15630 / NCIMB 1903 / NCTC 12160 / XII-53)</name>
    <dbReference type="NCBI Taxonomy" id="1219076"/>
    <lineage>
        <taxon>Bacteria</taxon>
        <taxon>Pseudomonadati</taxon>
        <taxon>Pseudomonadota</taxon>
        <taxon>Gammaproteobacteria</taxon>
        <taxon>Vibrionales</taxon>
        <taxon>Vibrionaceae</taxon>
        <taxon>Vibrio</taxon>
    </lineage>
</organism>
<gene>
    <name evidence="2" type="ORF">N646_0610</name>
</gene>
<dbReference type="EMBL" id="CP006718">
    <property type="protein sequence ID" value="AGV16443.1"/>
    <property type="molecule type" value="Genomic_DNA"/>
</dbReference>
<dbReference type="HOGENOM" id="CLU_3241132_0_0_6"/>
<reference evidence="2 3" key="1">
    <citation type="journal article" date="2015" name="Genome Announc.">
        <title>Complete genome sequence of Vibrio alginolyticus ATCC 17749.</title>
        <authorList>
            <person name="Liu X.F."/>
            <person name="Cao Y."/>
            <person name="Zhang H.L."/>
            <person name="Chen Y.J."/>
            <person name="Hu C.J."/>
        </authorList>
    </citation>
    <scope>NUCLEOTIDE SEQUENCE [LARGE SCALE GENOMIC DNA]</scope>
    <source>
        <strain evidence="3">ATCC 17749 / DSM 2171 / NBRC 15630 / NCIMB 1903 / NCTC 12160 / XII-53</strain>
    </source>
</reference>
<dbReference type="Proteomes" id="UP000016714">
    <property type="component" value="Chromosome 1"/>
</dbReference>
<protein>
    <submittedName>
        <fullName evidence="2">Uncharacterized protein</fullName>
    </submittedName>
</protein>